<evidence type="ECO:0000259" key="1">
    <source>
        <dbReference type="PROSITE" id="PS51698"/>
    </source>
</evidence>
<dbReference type="Gene3D" id="3.30.40.10">
    <property type="entry name" value="Zinc/RING finger domain, C3HC4 (zinc finger)"/>
    <property type="match status" value="1"/>
</dbReference>
<dbReference type="SMART" id="SM00504">
    <property type="entry name" value="Ubox"/>
    <property type="match status" value="1"/>
</dbReference>
<organism evidence="2 3">
    <name type="scientific">Fluoribacter dumoffii</name>
    <dbReference type="NCBI Taxonomy" id="463"/>
    <lineage>
        <taxon>Bacteria</taxon>
        <taxon>Pseudomonadati</taxon>
        <taxon>Pseudomonadota</taxon>
        <taxon>Gammaproteobacteria</taxon>
        <taxon>Legionellales</taxon>
        <taxon>Legionellaceae</taxon>
        <taxon>Fluoribacter</taxon>
    </lineage>
</organism>
<dbReference type="PANTHER" id="PTHR22849">
    <property type="entry name" value="WDSAM1 PROTEIN"/>
    <property type="match status" value="1"/>
</dbReference>
<dbReference type="AlphaFoldDB" id="A0A377GD64"/>
<dbReference type="Pfam" id="PF04564">
    <property type="entry name" value="U-box"/>
    <property type="match status" value="1"/>
</dbReference>
<gene>
    <name evidence="2" type="ORF">NCTC11370_02866</name>
</gene>
<sequence>MRFKIEETRDANIFIYGKMTPEETNLILFSKAECLNSQSASQISQVRENGRLWLIRESRVEGLLTVQSISWKKDVGRWRQDMPQRYMLSNFKGWVVNNANPESAEFSFVADSVGGIIKMTDENTQPHLPGLLKILSENGYHVNNRVNPQIGQETRLKGYTTYRTNATIPQQEHPGSKLESTRVNFPEGILIACSCLLTAVKTGQIKVMKDPVTLVQDGISYERSTLLEKYPNLEEGKHFYPNVRLKTIINYLSATSLSPDEYWEKLQKVEEDIKDPILLTVMEEPLLSPSGHSYEKSSIEKWIKSQQGDLPTLSNTTPIPDPMTGENIRGKTLAHNLNLKKFIKAWPDFYLDLEYQRAINSSSKTPLM</sequence>
<dbReference type="GeneID" id="93293760"/>
<dbReference type="InterPro" id="IPR003613">
    <property type="entry name" value="Ubox_domain"/>
</dbReference>
<dbReference type="GO" id="GO:0061630">
    <property type="term" value="F:ubiquitin protein ligase activity"/>
    <property type="evidence" value="ECO:0007669"/>
    <property type="project" value="InterPro"/>
</dbReference>
<feature type="domain" description="U-box" evidence="1">
    <location>
        <begin position="268"/>
        <end position="353"/>
    </location>
</feature>
<dbReference type="RefSeq" id="WP_010654873.1">
    <property type="nucleotide sequence ID" value="NZ_UGGT01000001.1"/>
</dbReference>
<dbReference type="SUPFAM" id="SSF57850">
    <property type="entry name" value="RING/U-box"/>
    <property type="match status" value="1"/>
</dbReference>
<dbReference type="PROSITE" id="PS51698">
    <property type="entry name" value="U_BOX"/>
    <property type="match status" value="1"/>
</dbReference>
<dbReference type="Proteomes" id="UP000254554">
    <property type="component" value="Unassembled WGS sequence"/>
</dbReference>
<dbReference type="GO" id="GO:0016567">
    <property type="term" value="P:protein ubiquitination"/>
    <property type="evidence" value="ECO:0007669"/>
    <property type="project" value="InterPro"/>
</dbReference>
<proteinExistence type="predicted"/>
<dbReference type="OrthoDB" id="5649725at2"/>
<dbReference type="STRING" id="1094715.GCA_000236165_02851"/>
<dbReference type="InterPro" id="IPR045185">
    <property type="entry name" value="PUB22/23/24-like"/>
</dbReference>
<dbReference type="PANTHER" id="PTHR22849:SF132">
    <property type="entry name" value="E3 UBIQUITIN-PROTEIN LIGASE PUB23"/>
    <property type="match status" value="1"/>
</dbReference>
<protein>
    <submittedName>
        <fullName evidence="2">Ubiquitin fusion degradation protein 2</fullName>
    </submittedName>
</protein>
<dbReference type="EMBL" id="UGGT01000001">
    <property type="protein sequence ID" value="STO22765.1"/>
    <property type="molecule type" value="Genomic_DNA"/>
</dbReference>
<evidence type="ECO:0000313" key="2">
    <source>
        <dbReference type="EMBL" id="STO22765.1"/>
    </source>
</evidence>
<dbReference type="InterPro" id="IPR013083">
    <property type="entry name" value="Znf_RING/FYVE/PHD"/>
</dbReference>
<reference evidence="2 3" key="1">
    <citation type="submission" date="2018-06" db="EMBL/GenBank/DDBJ databases">
        <authorList>
            <consortium name="Pathogen Informatics"/>
            <person name="Doyle S."/>
        </authorList>
    </citation>
    <scope>NUCLEOTIDE SEQUENCE [LARGE SCALE GENOMIC DNA]</scope>
    <source>
        <strain evidence="2 3">NCTC11370</strain>
    </source>
</reference>
<keyword evidence="3" id="KW-1185">Reference proteome</keyword>
<accession>A0A377GD64</accession>
<name>A0A377GD64_9GAMM</name>
<evidence type="ECO:0000313" key="3">
    <source>
        <dbReference type="Proteomes" id="UP000254554"/>
    </source>
</evidence>